<dbReference type="CDD" id="cd15939">
    <property type="entry name" value="7tmA_OR4A-like"/>
    <property type="match status" value="1"/>
</dbReference>
<feature type="transmembrane region" description="Helical" evidence="11">
    <location>
        <begin position="267"/>
        <end position="286"/>
    </location>
</feature>
<keyword evidence="6 10" id="KW-0297">G-protein coupled receptor</keyword>
<dbReference type="GO" id="GO:0004930">
    <property type="term" value="F:G protein-coupled receptor activity"/>
    <property type="evidence" value="ECO:0007669"/>
    <property type="project" value="UniProtKB-KW"/>
</dbReference>
<dbReference type="Ensembl" id="ENSCCNT00000016594.1">
    <property type="protein sequence ID" value="ENSCCNP00000012642.1"/>
    <property type="gene ID" value="ENSCCNG00000013124.1"/>
</dbReference>
<comment type="subcellular location">
    <subcellularLocation>
        <location evidence="11">Cell membrane</location>
        <topology evidence="11">Multi-pass membrane protein</topology>
    </subcellularLocation>
    <subcellularLocation>
        <location evidence="1">Membrane</location>
        <topology evidence="1">Multi-pass membrane protein</topology>
    </subcellularLocation>
</comment>
<keyword evidence="14" id="KW-1185">Reference proteome</keyword>
<dbReference type="PROSITE" id="PS00237">
    <property type="entry name" value="G_PROTEIN_RECEP_F1_1"/>
    <property type="match status" value="1"/>
</dbReference>
<evidence type="ECO:0000256" key="6">
    <source>
        <dbReference type="ARBA" id="ARBA00023040"/>
    </source>
</evidence>
<dbReference type="AlphaFoldDB" id="A0A8B7TKV3"/>
<dbReference type="PROSITE" id="PS50262">
    <property type="entry name" value="G_PROTEIN_RECEP_F1_2"/>
    <property type="match status" value="1"/>
</dbReference>
<feature type="transmembrane region" description="Helical" evidence="11">
    <location>
        <begin position="234"/>
        <end position="255"/>
    </location>
</feature>
<dbReference type="GO" id="GO:0005886">
    <property type="term" value="C:plasma membrane"/>
    <property type="evidence" value="ECO:0007669"/>
    <property type="project" value="UniProtKB-SubCell"/>
</dbReference>
<feature type="transmembrane region" description="Helical" evidence="11">
    <location>
        <begin position="99"/>
        <end position="117"/>
    </location>
</feature>
<comment type="similarity">
    <text evidence="10">Belongs to the G-protein coupled receptor 1 family.</text>
</comment>
<feature type="transmembrane region" description="Helical" evidence="11">
    <location>
        <begin position="56"/>
        <end position="79"/>
    </location>
</feature>
<dbReference type="PANTHER" id="PTHR48002">
    <property type="entry name" value="OLFACTORY RECEPTOR"/>
    <property type="match status" value="1"/>
</dbReference>
<evidence type="ECO:0000313" key="15">
    <source>
        <dbReference type="RefSeq" id="XP_020008294.1"/>
    </source>
</evidence>
<evidence type="ECO:0000256" key="8">
    <source>
        <dbReference type="ARBA" id="ARBA00023170"/>
    </source>
</evidence>
<dbReference type="OrthoDB" id="10017003at2759"/>
<evidence type="ECO:0000313" key="13">
    <source>
        <dbReference type="Ensembl" id="ENSCCNP00000012642.1"/>
    </source>
</evidence>
<sequence length="308" mass="35229">MEYKNITEFVLLGLFSNNNMKASCSLLFSLCYLAILSGNLVILLTIKLSHLSEQPMYFFLSYLSFMDVCFTSTVAPNLIIDLLVQWNTISYNGCMAQMFYAHFFGATEIFILVVMAYDRYVAICRPLHYMVIMSRQVCYILMVAAVFGAFIHSLLHVLIIIELPFCGPNHIDHYFCDIFPLLKLACTDTRLLVIIVITTTGVMSILTFVALVISYIIILSTLRTHSSEGQRKALSTCGSHITVVFMFFLPLIFTYVPTAESVSNDKVFALFYTMIAPLFNPLIYTLRNTDMKNAMWKVWCYDKVFERN</sequence>
<evidence type="ECO:0000256" key="1">
    <source>
        <dbReference type="ARBA" id="ARBA00004141"/>
    </source>
</evidence>
<dbReference type="FunFam" id="1.20.1070.10:FF:000007">
    <property type="entry name" value="Olfactory receptor"/>
    <property type="match status" value="1"/>
</dbReference>
<feature type="transmembrane region" description="Helical" evidence="11">
    <location>
        <begin position="137"/>
        <end position="161"/>
    </location>
</feature>
<protein>
    <recommendedName>
        <fullName evidence="11">Olfactory receptor</fullName>
    </recommendedName>
</protein>
<dbReference type="KEGG" id="ccan:109676225"/>
<proteinExistence type="inferred from homology"/>
<evidence type="ECO:0000256" key="5">
    <source>
        <dbReference type="ARBA" id="ARBA00022989"/>
    </source>
</evidence>
<dbReference type="Pfam" id="PF13853">
    <property type="entry name" value="7tm_4"/>
    <property type="match status" value="1"/>
</dbReference>
<keyword evidence="11" id="KW-1003">Cell membrane</keyword>
<evidence type="ECO:0000256" key="7">
    <source>
        <dbReference type="ARBA" id="ARBA00023136"/>
    </source>
</evidence>
<dbReference type="Proteomes" id="UP001732720">
    <property type="component" value="Chromosome 1"/>
</dbReference>
<reference evidence="13" key="1">
    <citation type="submission" date="2023-09" db="UniProtKB">
        <authorList>
            <consortium name="Ensembl"/>
        </authorList>
    </citation>
    <scope>IDENTIFICATION</scope>
</reference>
<evidence type="ECO:0000256" key="4">
    <source>
        <dbReference type="ARBA" id="ARBA00022725"/>
    </source>
</evidence>
<dbReference type="PRINTS" id="PR00237">
    <property type="entry name" value="GPCRRHODOPSN"/>
</dbReference>
<dbReference type="InterPro" id="IPR017452">
    <property type="entry name" value="GPCR_Rhodpsn_7TM"/>
</dbReference>
<accession>A0A8B7TKV3</accession>
<dbReference type="InterPro" id="IPR050427">
    <property type="entry name" value="Olfactory_Receptors"/>
</dbReference>
<dbReference type="SUPFAM" id="SSF81321">
    <property type="entry name" value="Family A G protein-coupled receptor-like"/>
    <property type="match status" value="1"/>
</dbReference>
<keyword evidence="4 11" id="KW-0552">Olfaction</keyword>
<dbReference type="RefSeq" id="XP_020008294.1">
    <property type="nucleotide sequence ID" value="XM_020152705.1"/>
</dbReference>
<keyword evidence="2 11" id="KW-0716">Sensory transduction</keyword>
<evidence type="ECO:0000313" key="14">
    <source>
        <dbReference type="Proteomes" id="UP001732720"/>
    </source>
</evidence>
<keyword evidence="5 11" id="KW-1133">Transmembrane helix</keyword>
<dbReference type="GO" id="GO:0004984">
    <property type="term" value="F:olfactory receptor activity"/>
    <property type="evidence" value="ECO:0007669"/>
    <property type="project" value="InterPro"/>
</dbReference>
<feature type="domain" description="G-protein coupled receptors family 1 profile" evidence="12">
    <location>
        <begin position="38"/>
        <end position="284"/>
    </location>
</feature>
<dbReference type="PRINTS" id="PR00245">
    <property type="entry name" value="OLFACTORYR"/>
</dbReference>
<organism evidence="15">
    <name type="scientific">Castor canadensis</name>
    <name type="common">American beaver</name>
    <dbReference type="NCBI Taxonomy" id="51338"/>
    <lineage>
        <taxon>Eukaryota</taxon>
        <taxon>Metazoa</taxon>
        <taxon>Chordata</taxon>
        <taxon>Craniata</taxon>
        <taxon>Vertebrata</taxon>
        <taxon>Euteleostomi</taxon>
        <taxon>Mammalia</taxon>
        <taxon>Eutheria</taxon>
        <taxon>Euarchontoglires</taxon>
        <taxon>Glires</taxon>
        <taxon>Rodentia</taxon>
        <taxon>Castorimorpha</taxon>
        <taxon>Castoridae</taxon>
        <taxon>Castor</taxon>
    </lineage>
</organism>
<feature type="transmembrane region" description="Helical" evidence="11">
    <location>
        <begin position="191"/>
        <end position="222"/>
    </location>
</feature>
<dbReference type="GeneID" id="109676225"/>
<evidence type="ECO:0000256" key="3">
    <source>
        <dbReference type="ARBA" id="ARBA00022692"/>
    </source>
</evidence>
<evidence type="ECO:0000256" key="11">
    <source>
        <dbReference type="RuleBase" id="RU363047"/>
    </source>
</evidence>
<keyword evidence="3 10" id="KW-0812">Transmembrane</keyword>
<keyword evidence="7 11" id="KW-0472">Membrane</keyword>
<feature type="transmembrane region" description="Helical" evidence="11">
    <location>
        <begin position="20"/>
        <end position="44"/>
    </location>
</feature>
<dbReference type="InterPro" id="IPR000276">
    <property type="entry name" value="GPCR_Rhodpsn"/>
</dbReference>
<dbReference type="InterPro" id="IPR000725">
    <property type="entry name" value="Olfact_rcpt"/>
</dbReference>
<evidence type="ECO:0000256" key="2">
    <source>
        <dbReference type="ARBA" id="ARBA00022606"/>
    </source>
</evidence>
<keyword evidence="8 10" id="KW-0675">Receptor</keyword>
<evidence type="ECO:0000256" key="10">
    <source>
        <dbReference type="RuleBase" id="RU000688"/>
    </source>
</evidence>
<evidence type="ECO:0000256" key="9">
    <source>
        <dbReference type="ARBA" id="ARBA00023224"/>
    </source>
</evidence>
<evidence type="ECO:0000259" key="12">
    <source>
        <dbReference type="PROSITE" id="PS50262"/>
    </source>
</evidence>
<reference evidence="15" key="2">
    <citation type="submission" date="2025-04" db="UniProtKB">
        <authorList>
            <consortium name="RefSeq"/>
        </authorList>
    </citation>
    <scope>IDENTIFICATION</scope>
    <source>
        <tissue evidence="15">Leukocyte</tissue>
    </source>
</reference>
<gene>
    <name evidence="13 15" type="primary">LOC109676225</name>
</gene>
<name>A0A8B7TKV3_CASCN</name>
<keyword evidence="9 10" id="KW-0807">Transducer</keyword>
<dbReference type="Gene3D" id="1.20.1070.10">
    <property type="entry name" value="Rhodopsin 7-helix transmembrane proteins"/>
    <property type="match status" value="1"/>
</dbReference>